<sequence>MSGLHLVRDHCPTKCYLAVPYDPIHPSLLSQPSQPGDMDVEALMESAQQTVEAVDARIRTSSSSCKMLRFERGSSSAREGSGNRLTCHKPGNEPIFSESESSVPPSAILELPTESANAVDPPAPTSAPLPAGSNLSTHHQTSHTPPIGTHYYTPPSGEVQTFFSLRKHVGARQYPFSPFAVQQKQDRELSHKLKEFTYPSSPPMVFTNPLFPSWRVPSPRWQWSVDL</sequence>
<dbReference type="AlphaFoldDB" id="A0A5B6WIT3"/>
<dbReference type="EMBL" id="SMMG02000003">
    <property type="protein sequence ID" value="KAA3481699.1"/>
    <property type="molecule type" value="Genomic_DNA"/>
</dbReference>
<feature type="region of interest" description="Disordered" evidence="1">
    <location>
        <begin position="69"/>
        <end position="153"/>
    </location>
</feature>
<reference evidence="3" key="1">
    <citation type="journal article" date="2019" name="Plant Biotechnol. J.">
        <title>Genome sequencing of the Australian wild diploid species Gossypium australe highlights disease resistance and delayed gland morphogenesis.</title>
        <authorList>
            <person name="Cai Y."/>
            <person name="Cai X."/>
            <person name="Wang Q."/>
            <person name="Wang P."/>
            <person name="Zhang Y."/>
            <person name="Cai C."/>
            <person name="Xu Y."/>
            <person name="Wang K."/>
            <person name="Zhou Z."/>
            <person name="Wang C."/>
            <person name="Geng S."/>
            <person name="Li B."/>
            <person name="Dong Q."/>
            <person name="Hou Y."/>
            <person name="Wang H."/>
            <person name="Ai P."/>
            <person name="Liu Z."/>
            <person name="Yi F."/>
            <person name="Sun M."/>
            <person name="An G."/>
            <person name="Cheng J."/>
            <person name="Zhang Y."/>
            <person name="Shi Q."/>
            <person name="Xie Y."/>
            <person name="Shi X."/>
            <person name="Chang Y."/>
            <person name="Huang F."/>
            <person name="Chen Y."/>
            <person name="Hong S."/>
            <person name="Mi L."/>
            <person name="Sun Q."/>
            <person name="Zhang L."/>
            <person name="Zhou B."/>
            <person name="Peng R."/>
            <person name="Zhang X."/>
            <person name="Liu F."/>
        </authorList>
    </citation>
    <scope>NUCLEOTIDE SEQUENCE [LARGE SCALE GENOMIC DNA]</scope>
    <source>
        <strain evidence="3">cv. PA1801</strain>
    </source>
</reference>
<evidence type="ECO:0000313" key="2">
    <source>
        <dbReference type="EMBL" id="KAA3481699.1"/>
    </source>
</evidence>
<dbReference type="OrthoDB" id="10434683at2759"/>
<organism evidence="2 3">
    <name type="scientific">Gossypium australe</name>
    <dbReference type="NCBI Taxonomy" id="47621"/>
    <lineage>
        <taxon>Eukaryota</taxon>
        <taxon>Viridiplantae</taxon>
        <taxon>Streptophyta</taxon>
        <taxon>Embryophyta</taxon>
        <taxon>Tracheophyta</taxon>
        <taxon>Spermatophyta</taxon>
        <taxon>Magnoliopsida</taxon>
        <taxon>eudicotyledons</taxon>
        <taxon>Gunneridae</taxon>
        <taxon>Pentapetalae</taxon>
        <taxon>rosids</taxon>
        <taxon>malvids</taxon>
        <taxon>Malvales</taxon>
        <taxon>Malvaceae</taxon>
        <taxon>Malvoideae</taxon>
        <taxon>Gossypium</taxon>
    </lineage>
</organism>
<feature type="compositionally biased region" description="Low complexity" evidence="1">
    <location>
        <begin position="73"/>
        <end position="84"/>
    </location>
</feature>
<evidence type="ECO:0000313" key="3">
    <source>
        <dbReference type="Proteomes" id="UP000325315"/>
    </source>
</evidence>
<protein>
    <submittedName>
        <fullName evidence="2">Uncharacterized protein</fullName>
    </submittedName>
</protein>
<feature type="compositionally biased region" description="Polar residues" evidence="1">
    <location>
        <begin position="133"/>
        <end position="144"/>
    </location>
</feature>
<evidence type="ECO:0000256" key="1">
    <source>
        <dbReference type="SAM" id="MobiDB-lite"/>
    </source>
</evidence>
<accession>A0A5B6WIT3</accession>
<dbReference type="Proteomes" id="UP000325315">
    <property type="component" value="Unassembled WGS sequence"/>
</dbReference>
<proteinExistence type="predicted"/>
<keyword evidence="3" id="KW-1185">Reference proteome</keyword>
<name>A0A5B6WIT3_9ROSI</name>
<gene>
    <name evidence="2" type="ORF">EPI10_022042</name>
</gene>
<comment type="caution">
    <text evidence="2">The sequence shown here is derived from an EMBL/GenBank/DDBJ whole genome shotgun (WGS) entry which is preliminary data.</text>
</comment>